<dbReference type="InterPro" id="IPR029058">
    <property type="entry name" value="AB_hydrolase_fold"/>
</dbReference>
<dbReference type="Pfam" id="PF12146">
    <property type="entry name" value="Hydrolase_4"/>
    <property type="match status" value="1"/>
</dbReference>
<dbReference type="SUPFAM" id="SSF53474">
    <property type="entry name" value="alpha/beta-Hydrolases"/>
    <property type="match status" value="1"/>
</dbReference>
<organism evidence="2 3">
    <name type="scientific">Fibroporia radiculosa</name>
    <dbReference type="NCBI Taxonomy" id="599839"/>
    <lineage>
        <taxon>Eukaryota</taxon>
        <taxon>Fungi</taxon>
        <taxon>Dikarya</taxon>
        <taxon>Basidiomycota</taxon>
        <taxon>Agaricomycotina</taxon>
        <taxon>Agaricomycetes</taxon>
        <taxon>Polyporales</taxon>
        <taxon>Fibroporiaceae</taxon>
        <taxon>Fibroporia</taxon>
    </lineage>
</organism>
<name>J4HWD1_9APHY</name>
<dbReference type="InParanoid" id="J4HWD1"/>
<gene>
    <name evidence="2" type="ORF">FIBRA_04128</name>
</gene>
<sequence>MARYSEAWLIGPRSTNFYTRTYAAASSIASIVFIHGAAEHAGRYTDFHSSLAENGVTVFVYDQRGFGRTALDAEHKSKDSAYGRTCRTLQLEDLEWAVQHVRTQFNELPLFLMGFSMGGSLAFSFVSRDSPPSAKAATSLVSGIIGCAPTIHLTKPPSTIVRSVGRLVALVAPNMLVPVKNKTQDLSRNVQTNKAYVEDPLVGMPGSFRSVGDLISGGAALLDKDYQLWPPRLPLLILQGTADQVSDPASTQAFFDKLPVEDKKLVIYPDACHELHNEPVHKEVVSESVAFIKSHSSQIRSG</sequence>
<dbReference type="Gene3D" id="3.40.50.1820">
    <property type="entry name" value="alpha/beta hydrolase"/>
    <property type="match status" value="1"/>
</dbReference>
<proteinExistence type="predicted"/>
<dbReference type="STRING" id="599839.J4HWD1"/>
<evidence type="ECO:0000313" key="2">
    <source>
        <dbReference type="EMBL" id="CCM02052.1"/>
    </source>
</evidence>
<accession>J4HWD1</accession>
<dbReference type="InterPro" id="IPR051044">
    <property type="entry name" value="MAG_DAG_Lipase"/>
</dbReference>
<evidence type="ECO:0000259" key="1">
    <source>
        <dbReference type="Pfam" id="PF12146"/>
    </source>
</evidence>
<protein>
    <recommendedName>
        <fullName evidence="1">Serine aminopeptidase S33 domain-containing protein</fullName>
    </recommendedName>
</protein>
<reference evidence="2 3" key="1">
    <citation type="journal article" date="2012" name="Appl. Environ. Microbiol.">
        <title>Short-read sequencing for genomic analysis of the brown rot fungus Fibroporia radiculosa.</title>
        <authorList>
            <person name="Tang J.D."/>
            <person name="Perkins A.D."/>
            <person name="Sonstegard T.S."/>
            <person name="Schroeder S.G."/>
            <person name="Burgess S.C."/>
            <person name="Diehl S.V."/>
        </authorList>
    </citation>
    <scope>NUCLEOTIDE SEQUENCE [LARGE SCALE GENOMIC DNA]</scope>
    <source>
        <strain evidence="2 3">TFFH 294</strain>
    </source>
</reference>
<dbReference type="GeneID" id="24096963"/>
<feature type="domain" description="Serine aminopeptidase S33" evidence="1">
    <location>
        <begin position="28"/>
        <end position="279"/>
    </location>
</feature>
<dbReference type="RefSeq" id="XP_012181335.1">
    <property type="nucleotide sequence ID" value="XM_012325945.1"/>
</dbReference>
<dbReference type="FunCoup" id="J4HWD1">
    <property type="interactions" value="120"/>
</dbReference>
<dbReference type="InterPro" id="IPR022742">
    <property type="entry name" value="Hydrolase_4"/>
</dbReference>
<dbReference type="EMBL" id="HE797060">
    <property type="protein sequence ID" value="CCM02052.1"/>
    <property type="molecule type" value="Genomic_DNA"/>
</dbReference>
<dbReference type="AlphaFoldDB" id="J4HWD1"/>
<dbReference type="HOGENOM" id="CLU_026209_5_2_1"/>
<dbReference type="OrthoDB" id="10249433at2759"/>
<keyword evidence="3" id="KW-1185">Reference proteome</keyword>
<dbReference type="PANTHER" id="PTHR11614">
    <property type="entry name" value="PHOSPHOLIPASE-RELATED"/>
    <property type="match status" value="1"/>
</dbReference>
<evidence type="ECO:0000313" key="3">
    <source>
        <dbReference type="Proteomes" id="UP000006352"/>
    </source>
</evidence>
<dbReference type="Proteomes" id="UP000006352">
    <property type="component" value="Unassembled WGS sequence"/>
</dbReference>